<organism evidence="1 2">
    <name type="scientific">Bythopirellula polymerisocia</name>
    <dbReference type="NCBI Taxonomy" id="2528003"/>
    <lineage>
        <taxon>Bacteria</taxon>
        <taxon>Pseudomonadati</taxon>
        <taxon>Planctomycetota</taxon>
        <taxon>Planctomycetia</taxon>
        <taxon>Pirellulales</taxon>
        <taxon>Lacipirellulaceae</taxon>
        <taxon>Bythopirellula</taxon>
    </lineage>
</organism>
<dbReference type="EMBL" id="SJPS01000001">
    <property type="protein sequence ID" value="TWU29823.1"/>
    <property type="molecule type" value="Genomic_DNA"/>
</dbReference>
<dbReference type="AlphaFoldDB" id="A0A5C6CY20"/>
<dbReference type="Proteomes" id="UP000318437">
    <property type="component" value="Unassembled WGS sequence"/>
</dbReference>
<accession>A0A5C6CY20</accession>
<dbReference type="Pfam" id="PF07963">
    <property type="entry name" value="N_methyl"/>
    <property type="match status" value="1"/>
</dbReference>
<name>A0A5C6CY20_9BACT</name>
<comment type="caution">
    <text evidence="1">The sequence shown here is derived from an EMBL/GenBank/DDBJ whole genome shotgun (WGS) entry which is preliminary data.</text>
</comment>
<dbReference type="NCBIfam" id="TIGR02532">
    <property type="entry name" value="IV_pilin_GFxxxE"/>
    <property type="match status" value="1"/>
</dbReference>
<dbReference type="InterPro" id="IPR012902">
    <property type="entry name" value="N_methyl_site"/>
</dbReference>
<evidence type="ECO:0000313" key="1">
    <source>
        <dbReference type="EMBL" id="TWU29823.1"/>
    </source>
</evidence>
<gene>
    <name evidence="1" type="ORF">Pla144_06020</name>
</gene>
<sequence>MMAWKTASNASGFTLVELLVVIPIVDELVALSDFPLLSVMSI</sequence>
<proteinExistence type="predicted"/>
<keyword evidence="2" id="KW-1185">Reference proteome</keyword>
<protein>
    <submittedName>
        <fullName evidence="1">Uncharacterized protein</fullName>
    </submittedName>
</protein>
<reference evidence="1 2" key="1">
    <citation type="submission" date="2019-02" db="EMBL/GenBank/DDBJ databases">
        <title>Deep-cultivation of Planctomycetes and their phenomic and genomic characterization uncovers novel biology.</title>
        <authorList>
            <person name="Wiegand S."/>
            <person name="Jogler M."/>
            <person name="Boedeker C."/>
            <person name="Pinto D."/>
            <person name="Vollmers J."/>
            <person name="Rivas-Marin E."/>
            <person name="Kohn T."/>
            <person name="Peeters S.H."/>
            <person name="Heuer A."/>
            <person name="Rast P."/>
            <person name="Oberbeckmann S."/>
            <person name="Bunk B."/>
            <person name="Jeske O."/>
            <person name="Meyerdierks A."/>
            <person name="Storesund J.E."/>
            <person name="Kallscheuer N."/>
            <person name="Luecker S."/>
            <person name="Lage O.M."/>
            <person name="Pohl T."/>
            <person name="Merkel B.J."/>
            <person name="Hornburger P."/>
            <person name="Mueller R.-W."/>
            <person name="Bruemmer F."/>
            <person name="Labrenz M."/>
            <person name="Spormann A.M."/>
            <person name="Op Den Camp H."/>
            <person name="Overmann J."/>
            <person name="Amann R."/>
            <person name="Jetten M.S.M."/>
            <person name="Mascher T."/>
            <person name="Medema M.H."/>
            <person name="Devos D.P."/>
            <person name="Kaster A.-K."/>
            <person name="Ovreas L."/>
            <person name="Rohde M."/>
            <person name="Galperin M.Y."/>
            <person name="Jogler C."/>
        </authorList>
    </citation>
    <scope>NUCLEOTIDE SEQUENCE [LARGE SCALE GENOMIC DNA]</scope>
    <source>
        <strain evidence="1 2">Pla144</strain>
    </source>
</reference>
<evidence type="ECO:0000313" key="2">
    <source>
        <dbReference type="Proteomes" id="UP000318437"/>
    </source>
</evidence>